<reference evidence="3 4" key="1">
    <citation type="journal article" date="2017" name="Water Res.">
        <title>Comammox in drinking water systems.</title>
        <authorList>
            <person name="Wang Y."/>
            <person name="Ma L."/>
            <person name="Mao Y."/>
            <person name="Jiang X."/>
            <person name="Xia Y."/>
            <person name="Yu K."/>
            <person name="Li B."/>
            <person name="Zhang T."/>
        </authorList>
    </citation>
    <scope>NUCLEOTIDE SEQUENCE [LARGE SCALE GENOMIC DNA]</scope>
    <source>
        <strain evidence="3">SG_bin8</strain>
    </source>
</reference>
<dbReference type="InterPro" id="IPR001543">
    <property type="entry name" value="FliN-like_C"/>
</dbReference>
<comment type="similarity">
    <text evidence="1">Belongs to the FliN/MopA/SpaO family.</text>
</comment>
<feature type="domain" description="Flagellar motor switch protein FliN-like C-terminal" evidence="2">
    <location>
        <begin position="10"/>
        <end position="79"/>
    </location>
</feature>
<dbReference type="GO" id="GO:0071973">
    <property type="term" value="P:bacterial-type flagellum-dependent cell motility"/>
    <property type="evidence" value="ECO:0007669"/>
    <property type="project" value="InterPro"/>
</dbReference>
<dbReference type="Proteomes" id="UP000192872">
    <property type="component" value="Unassembled WGS sequence"/>
</dbReference>
<comment type="caution">
    <text evidence="3">The sequence shown here is derived from an EMBL/GenBank/DDBJ whole genome shotgun (WGS) entry which is preliminary data.</text>
</comment>
<dbReference type="EMBL" id="LWDL01000019">
    <property type="protein sequence ID" value="OQW51453.1"/>
    <property type="molecule type" value="Genomic_DNA"/>
</dbReference>
<dbReference type="STRING" id="1827387.A4S15_11560"/>
<evidence type="ECO:0000259" key="2">
    <source>
        <dbReference type="Pfam" id="PF01052"/>
    </source>
</evidence>
<dbReference type="Pfam" id="PF01052">
    <property type="entry name" value="FliMN_C"/>
    <property type="match status" value="1"/>
</dbReference>
<evidence type="ECO:0000313" key="3">
    <source>
        <dbReference type="EMBL" id="OQW51453.1"/>
    </source>
</evidence>
<name>A0A1W9HVL4_9HYPH</name>
<dbReference type="InterPro" id="IPR001172">
    <property type="entry name" value="FliN_T3SS_HrcQb"/>
</dbReference>
<dbReference type="Gene3D" id="2.30.330.10">
    <property type="entry name" value="SpoA-like"/>
    <property type="match status" value="1"/>
</dbReference>
<dbReference type="PRINTS" id="PR00956">
    <property type="entry name" value="FLGMOTORFLIN"/>
</dbReference>
<gene>
    <name evidence="3" type="ORF">A4S15_11560</name>
</gene>
<evidence type="ECO:0000313" key="4">
    <source>
        <dbReference type="Proteomes" id="UP000192872"/>
    </source>
</evidence>
<protein>
    <recommendedName>
        <fullName evidence="2">Flagellar motor switch protein FliN-like C-terminal domain-containing protein</fullName>
    </recommendedName>
</protein>
<organism evidence="3 4">
    <name type="scientific">Candidatus Raskinella chloraquaticus</name>
    <dbReference type="NCBI Taxonomy" id="1951219"/>
    <lineage>
        <taxon>Bacteria</taxon>
        <taxon>Pseudomonadati</taxon>
        <taxon>Pseudomonadota</taxon>
        <taxon>Alphaproteobacteria</taxon>
        <taxon>Hyphomicrobiales</taxon>
        <taxon>Phreatobacteraceae</taxon>
        <taxon>Candidatus Raskinella</taxon>
    </lineage>
</organism>
<proteinExistence type="inferred from homology"/>
<dbReference type="InterPro" id="IPR036429">
    <property type="entry name" value="SpoA-like_sf"/>
</dbReference>
<sequence>MSDQSIHDTLQPVRVEVEVVLGHTYMPVHQLLRMGRGAVIELEAKEDSDVLVNANGMPIARAAVQVEGGKISVALTRMLRNIKGMEA</sequence>
<dbReference type="GO" id="GO:0003774">
    <property type="term" value="F:cytoskeletal motor activity"/>
    <property type="evidence" value="ECO:0007669"/>
    <property type="project" value="InterPro"/>
</dbReference>
<accession>A0A1W9HVL4</accession>
<dbReference type="AlphaFoldDB" id="A0A1W9HVL4"/>
<evidence type="ECO:0000256" key="1">
    <source>
        <dbReference type="ARBA" id="ARBA00009226"/>
    </source>
</evidence>
<dbReference type="GO" id="GO:0009425">
    <property type="term" value="C:bacterial-type flagellum basal body"/>
    <property type="evidence" value="ECO:0007669"/>
    <property type="project" value="InterPro"/>
</dbReference>
<dbReference type="SUPFAM" id="SSF101801">
    <property type="entry name" value="Surface presentation of antigens (SPOA)"/>
    <property type="match status" value="1"/>
</dbReference>
<dbReference type="GO" id="GO:0006935">
    <property type="term" value="P:chemotaxis"/>
    <property type="evidence" value="ECO:0007669"/>
    <property type="project" value="InterPro"/>
</dbReference>